<proteinExistence type="predicted"/>
<reference evidence="1 2" key="1">
    <citation type="submission" date="2021-04" db="EMBL/GenBank/DDBJ databases">
        <authorList>
            <person name="Shkoporov A.N."/>
            <person name="Stockdale S.R."/>
            <person name="Guerin E."/>
            <person name="Ross R.P."/>
            <person name="Hill C."/>
        </authorList>
    </citation>
    <scope>NUCLEOTIDE SEQUENCE [LARGE SCALE GENOMIC DNA]</scope>
    <source>
        <strain evidence="2">cr23_1</strain>
    </source>
</reference>
<dbReference type="KEGG" id="vg:75687850"/>
<name>A0AAE7S022_9CAUD</name>
<evidence type="ECO:0000313" key="2">
    <source>
        <dbReference type="Proteomes" id="UP000828083"/>
    </source>
</evidence>
<accession>A0AAE7S022</accession>
<evidence type="ECO:0000313" key="1">
    <source>
        <dbReference type="EMBL" id="QWM91394.1"/>
    </source>
</evidence>
<dbReference type="GeneID" id="75687850"/>
<sequence>MNKTDQQKNNTYIDYWTKTGKSSKEANQSIKIAKTVTYTDKSGTKRTRTTFQHPILKDITFSKPHIRNSGLTEEEKKERFDKAPFSDYHDKLINSTYSRENRIAKQQMLKAIHDEKIQSIMFKKATHKLAVTKYNQGDCPNLLVVKLYDSNNLPYDFSSTPSRLSLEELRKKAETMNLEFSKSIRNYAGIEIWEKSEYMKKYNGGNYRFCIFREKQDTKSEKETKLAA</sequence>
<dbReference type="Proteomes" id="UP000828083">
    <property type="component" value="Segment"/>
</dbReference>
<dbReference type="RefSeq" id="YP_010510334.1">
    <property type="nucleotide sequence ID" value="NC_067218.1"/>
</dbReference>
<dbReference type="EMBL" id="MZ130500">
    <property type="protein sequence ID" value="QWM91394.1"/>
    <property type="molecule type" value="Genomic_DNA"/>
</dbReference>
<protein>
    <submittedName>
        <fullName evidence="1">Uncharacterized protein</fullName>
    </submittedName>
</protein>
<keyword evidence="2" id="KW-1185">Reference proteome</keyword>
<organism evidence="1 2">
    <name type="scientific">uncultured phage cr23_1</name>
    <dbReference type="NCBI Taxonomy" id="2986419"/>
    <lineage>
        <taxon>Viruses</taxon>
        <taxon>Duplodnaviria</taxon>
        <taxon>Heunggongvirae</taxon>
        <taxon>Uroviricota</taxon>
        <taxon>Caudoviricetes</taxon>
        <taxon>Crassvirales</taxon>
        <taxon>Suoliviridae</taxon>
        <taxon>Uncouvirinae</taxon>
        <taxon>Aurodevirus</taxon>
        <taxon>Aurodevirus hiberniae</taxon>
    </lineage>
</organism>
<gene>
    <name evidence="1" type="primary">gp_78066</name>
</gene>